<gene>
    <name evidence="1" type="ORF">ACA1_023180</name>
</gene>
<dbReference type="RefSeq" id="XP_004353333.1">
    <property type="nucleotide sequence ID" value="XM_004353281.1"/>
</dbReference>
<sequence>MEAIRKGSVAVSFVVEKRAGKSFCINHLLRRLLGLDESQERGKIPPPSADEQRYRIELVQEMCQQRKYRLRMELEKQRHEHDKGLESTMDGKVKLDSESEVERMLALRFMESSLKTHYVSTRNEQDMGADLRDVAKELRTMRGDGREDLCTNKLILRIPYHHGG</sequence>
<dbReference type="EMBL" id="KB007850">
    <property type="protein sequence ID" value="ELR23805.1"/>
    <property type="molecule type" value="Genomic_DNA"/>
</dbReference>
<organism evidence="1 2">
    <name type="scientific">Acanthamoeba castellanii (strain ATCC 30010 / Neff)</name>
    <dbReference type="NCBI Taxonomy" id="1257118"/>
    <lineage>
        <taxon>Eukaryota</taxon>
        <taxon>Amoebozoa</taxon>
        <taxon>Discosea</taxon>
        <taxon>Longamoebia</taxon>
        <taxon>Centramoebida</taxon>
        <taxon>Acanthamoebidae</taxon>
        <taxon>Acanthamoeba</taxon>
    </lineage>
</organism>
<evidence type="ECO:0000313" key="1">
    <source>
        <dbReference type="EMBL" id="ELR23805.1"/>
    </source>
</evidence>
<keyword evidence="2" id="KW-1185">Reference proteome</keyword>
<reference evidence="1 2" key="1">
    <citation type="journal article" date="2013" name="Genome Biol.">
        <title>Genome of Acanthamoeba castellanii highlights extensive lateral gene transfer and early evolution of tyrosine kinase signaling.</title>
        <authorList>
            <person name="Clarke M."/>
            <person name="Lohan A.J."/>
            <person name="Liu B."/>
            <person name="Lagkouvardos I."/>
            <person name="Roy S."/>
            <person name="Zafar N."/>
            <person name="Bertelli C."/>
            <person name="Schilde C."/>
            <person name="Kianianmomeni A."/>
            <person name="Burglin T.R."/>
            <person name="Frech C."/>
            <person name="Turcotte B."/>
            <person name="Kopec K.O."/>
            <person name="Synnott J.M."/>
            <person name="Choo C."/>
            <person name="Paponov I."/>
            <person name="Finkler A."/>
            <person name="Soon Heng Tan C."/>
            <person name="Hutchins A.P."/>
            <person name="Weinmeier T."/>
            <person name="Rattei T."/>
            <person name="Chu J.S."/>
            <person name="Gimenez G."/>
            <person name="Irimia M."/>
            <person name="Rigden D.J."/>
            <person name="Fitzpatrick D.A."/>
            <person name="Lorenzo-Morales J."/>
            <person name="Bateman A."/>
            <person name="Chiu C.H."/>
            <person name="Tang P."/>
            <person name="Hegemann P."/>
            <person name="Fromm H."/>
            <person name="Raoult D."/>
            <person name="Greub G."/>
            <person name="Miranda-Saavedra D."/>
            <person name="Chen N."/>
            <person name="Nash P."/>
            <person name="Ginger M.L."/>
            <person name="Horn M."/>
            <person name="Schaap P."/>
            <person name="Caler L."/>
            <person name="Loftus B."/>
        </authorList>
    </citation>
    <scope>NUCLEOTIDE SEQUENCE [LARGE SCALE GENOMIC DNA]</scope>
    <source>
        <strain evidence="1 2">Neff</strain>
    </source>
</reference>
<dbReference type="Proteomes" id="UP000011083">
    <property type="component" value="Unassembled WGS sequence"/>
</dbReference>
<evidence type="ECO:0000313" key="2">
    <source>
        <dbReference type="Proteomes" id="UP000011083"/>
    </source>
</evidence>
<proteinExistence type="predicted"/>
<name>L8HF55_ACACF</name>
<dbReference type="GeneID" id="14924799"/>
<dbReference type="VEuPathDB" id="AmoebaDB:ACA1_023180"/>
<dbReference type="KEGG" id="acan:ACA1_023180"/>
<accession>L8HF55</accession>
<dbReference type="AlphaFoldDB" id="L8HF55"/>
<protein>
    <submittedName>
        <fullName evidence="1">Uncharacterized protein</fullName>
    </submittedName>
</protein>